<dbReference type="EMBL" id="CAJNOR010007609">
    <property type="protein sequence ID" value="CAF1620293.1"/>
    <property type="molecule type" value="Genomic_DNA"/>
</dbReference>
<name>A0A815VN01_ADIRI</name>
<evidence type="ECO:0008006" key="5">
    <source>
        <dbReference type="Google" id="ProtNLM"/>
    </source>
</evidence>
<dbReference type="Proteomes" id="UP000663852">
    <property type="component" value="Unassembled WGS sequence"/>
</dbReference>
<sequence>MRVRAEIEHLPLQEIAQDEVRKALLVGETLAVLPNVTNIGASVRRFPSVHTGIFLALYVLHLGHNLVRNRRKTTPEFTLSCSFDISDIYARDYRDQERLLLHDTNDPKYVIDNSEHLNLLFESERLHMDGTFSTSPLIKTLGSASSLRFGVDSLILGVPVVYAQLPNRQAITYIHLFEVLSTEAKRLKKSFESTLIMTDLESGLAKAIALEICSRFAILRPTGEVFTSCFSLLAKRLKKDVFFILHSVYRKVQSLSLSTLYLEDLRIRGVIRRMMSLALIPRLFVGALFVDLEQDLNADERAELANLFKYFNDYWMHTKLHSGMSTKSLTRPIIIMKLGYNNRFKRRLHKSHPNVWAFIDSIQNEIDTIHSLVVQIASGMQPQTKRSKSRIVQQRVKELYDRFDNGKISIHDLLHRLSFFVAHEQ</sequence>
<dbReference type="EMBL" id="CAJNOJ010000901">
    <property type="protein sequence ID" value="CAF1532431.1"/>
    <property type="molecule type" value="Genomic_DNA"/>
</dbReference>
<dbReference type="OrthoDB" id="10045152at2759"/>
<dbReference type="AlphaFoldDB" id="A0A815VN01"/>
<evidence type="ECO:0000313" key="3">
    <source>
        <dbReference type="Proteomes" id="UP000663828"/>
    </source>
</evidence>
<keyword evidence="3" id="KW-1185">Reference proteome</keyword>
<reference evidence="1" key="1">
    <citation type="submission" date="2021-02" db="EMBL/GenBank/DDBJ databases">
        <authorList>
            <person name="Nowell W R."/>
        </authorList>
    </citation>
    <scope>NUCLEOTIDE SEQUENCE</scope>
</reference>
<evidence type="ECO:0000313" key="4">
    <source>
        <dbReference type="Proteomes" id="UP000663852"/>
    </source>
</evidence>
<organism evidence="1 4">
    <name type="scientific">Adineta ricciae</name>
    <name type="common">Rotifer</name>
    <dbReference type="NCBI Taxonomy" id="249248"/>
    <lineage>
        <taxon>Eukaryota</taxon>
        <taxon>Metazoa</taxon>
        <taxon>Spiralia</taxon>
        <taxon>Gnathifera</taxon>
        <taxon>Rotifera</taxon>
        <taxon>Eurotatoria</taxon>
        <taxon>Bdelloidea</taxon>
        <taxon>Adinetida</taxon>
        <taxon>Adinetidae</taxon>
        <taxon>Adineta</taxon>
    </lineage>
</organism>
<protein>
    <recommendedName>
        <fullName evidence="5">MULE transposase domain-containing protein</fullName>
    </recommendedName>
</protein>
<evidence type="ECO:0000313" key="1">
    <source>
        <dbReference type="EMBL" id="CAF1532431.1"/>
    </source>
</evidence>
<gene>
    <name evidence="1" type="ORF">EDS130_LOCUS44682</name>
    <name evidence="2" type="ORF">XAT740_LOCUS50146</name>
</gene>
<evidence type="ECO:0000313" key="2">
    <source>
        <dbReference type="EMBL" id="CAF1620293.1"/>
    </source>
</evidence>
<dbReference type="Proteomes" id="UP000663828">
    <property type="component" value="Unassembled WGS sequence"/>
</dbReference>
<accession>A0A815VN01</accession>
<comment type="caution">
    <text evidence="1">The sequence shown here is derived from an EMBL/GenBank/DDBJ whole genome shotgun (WGS) entry which is preliminary data.</text>
</comment>
<proteinExistence type="predicted"/>